<accession>A0A941W119</accession>
<dbReference type="Proteomes" id="UP000722750">
    <property type="component" value="Unassembled WGS sequence"/>
</dbReference>
<dbReference type="InterPro" id="IPR012902">
    <property type="entry name" value="N_methyl_site"/>
</dbReference>
<keyword evidence="1" id="KW-1133">Transmembrane helix</keyword>
<gene>
    <name evidence="2" type="ORF">MAG551_00764</name>
</gene>
<name>A0A941W119_9BACT</name>
<dbReference type="SUPFAM" id="SSF54523">
    <property type="entry name" value="Pili subunits"/>
    <property type="match status" value="1"/>
</dbReference>
<dbReference type="NCBIfam" id="TIGR02532">
    <property type="entry name" value="IV_pilin_GFxxxE"/>
    <property type="match status" value="1"/>
</dbReference>
<protein>
    <submittedName>
        <fullName evidence="2">Uncharacterized protein</fullName>
    </submittedName>
</protein>
<dbReference type="InterPro" id="IPR045584">
    <property type="entry name" value="Pilin-like"/>
</dbReference>
<organism evidence="2 3">
    <name type="scientific">Candidatus Scalindua arabica</name>
    <dbReference type="NCBI Taxonomy" id="1127984"/>
    <lineage>
        <taxon>Bacteria</taxon>
        <taxon>Pseudomonadati</taxon>
        <taxon>Planctomycetota</taxon>
        <taxon>Candidatus Brocadiia</taxon>
        <taxon>Candidatus Brocadiales</taxon>
        <taxon>Candidatus Scalinduaceae</taxon>
        <taxon>Candidatus Scalindua</taxon>
    </lineage>
</organism>
<dbReference type="EMBL" id="JAANXD010000033">
    <property type="protein sequence ID" value="MBS1257719.1"/>
    <property type="molecule type" value="Genomic_DNA"/>
</dbReference>
<sequence>MIKRSAFTLVEMLVVIAIIILVSVVAVPAITPFLKGQRLNKGSRIVQASALAARTMAINSRKTRWLVFDSINYKLSIIDESGLTVGKDEFLPDTIEFGTSTWPMGTSTVTVSFDPNGSADYSSQGTLGTDTVTIQDKQGNSRNLKIISYTGQIFSD</sequence>
<keyword evidence="1" id="KW-0812">Transmembrane</keyword>
<comment type="caution">
    <text evidence="2">The sequence shown here is derived from an EMBL/GenBank/DDBJ whole genome shotgun (WGS) entry which is preliminary data.</text>
</comment>
<keyword evidence="1" id="KW-0472">Membrane</keyword>
<dbReference type="Gene3D" id="3.30.700.10">
    <property type="entry name" value="Glycoprotein, Type 4 Pilin"/>
    <property type="match status" value="1"/>
</dbReference>
<reference evidence="2" key="1">
    <citation type="journal article" date="2021" name="ISME J.">
        <title>Fine-scale metabolic discontinuity in a stratified prokaryote microbiome of a Red Sea deep halocline.</title>
        <authorList>
            <person name="Michoud G."/>
            <person name="Ngugi D.K."/>
            <person name="Barozzi A."/>
            <person name="Merlino G."/>
            <person name="Calleja M.L."/>
            <person name="Delgado-Huertas A."/>
            <person name="Moran X.A.G."/>
            <person name="Daffonchio D."/>
        </authorList>
    </citation>
    <scope>NUCLEOTIDE SEQUENCE</scope>
    <source>
        <strain evidence="2">SuakinDeep_MAG55_1</strain>
    </source>
</reference>
<dbReference type="AlphaFoldDB" id="A0A941W119"/>
<evidence type="ECO:0000313" key="2">
    <source>
        <dbReference type="EMBL" id="MBS1257719.1"/>
    </source>
</evidence>
<proteinExistence type="predicted"/>
<evidence type="ECO:0000313" key="3">
    <source>
        <dbReference type="Proteomes" id="UP000722750"/>
    </source>
</evidence>
<dbReference type="Pfam" id="PF07963">
    <property type="entry name" value="N_methyl"/>
    <property type="match status" value="1"/>
</dbReference>
<feature type="transmembrane region" description="Helical" evidence="1">
    <location>
        <begin position="12"/>
        <end position="34"/>
    </location>
</feature>
<evidence type="ECO:0000256" key="1">
    <source>
        <dbReference type="SAM" id="Phobius"/>
    </source>
</evidence>